<comment type="similarity">
    <text evidence="2 6">Belongs to the drug/metabolite transporter (DMT) superfamily. Plant drug/metabolite exporter (P-DME) (TC 2.A.7.4) family.</text>
</comment>
<reference evidence="9" key="1">
    <citation type="journal article" date="2019" name="Gigascience">
        <title>De novo genome assembly of the endangered Acer yangbiense, a plant species with extremely small populations endemic to Yunnan Province, China.</title>
        <authorList>
            <person name="Yang J."/>
            <person name="Wariss H.M."/>
            <person name="Tao L."/>
            <person name="Zhang R."/>
            <person name="Yun Q."/>
            <person name="Hollingsworth P."/>
            <person name="Dao Z."/>
            <person name="Luo G."/>
            <person name="Guo H."/>
            <person name="Ma Y."/>
            <person name="Sun W."/>
        </authorList>
    </citation>
    <scope>NUCLEOTIDE SEQUENCE [LARGE SCALE GENOMIC DNA]</scope>
    <source>
        <strain evidence="9">cv. Malutang</strain>
    </source>
</reference>
<evidence type="ECO:0000256" key="3">
    <source>
        <dbReference type="ARBA" id="ARBA00022692"/>
    </source>
</evidence>
<sequence>MESCSCASYVLMAVVQSAYAVSNVMIKIALERGLNQLVFVVYRHLIALFLLAPLAYALERKQRPSLSFSVTMKIFALPSLGTTVHLNVYYAGLAYTSPTVASALSNVIPALTFLMAFLLGMERVKITSTRGRAKVIGTIICIAGSLVFTFWKGHYLFKSSVERPLINMYVTKETSVSKLNYAKENWIKGSALIFISHIAWSGWLILQGVVLSALVYYLQTWCISKKGLVFAAMFTPLLVVIVGIFSAFAFAERIHLGSFVGAILIVVGLYCVLWGKKMDSPVNEHLEDKKESDNDKIVEISCEK</sequence>
<dbReference type="InterPro" id="IPR030184">
    <property type="entry name" value="WAT1-related"/>
</dbReference>
<feature type="transmembrane region" description="Helical" evidence="6">
    <location>
        <begin position="133"/>
        <end position="151"/>
    </location>
</feature>
<dbReference type="SUPFAM" id="SSF103481">
    <property type="entry name" value="Multidrug resistance efflux transporter EmrE"/>
    <property type="match status" value="2"/>
</dbReference>
<evidence type="ECO:0000259" key="7">
    <source>
        <dbReference type="Pfam" id="PF00892"/>
    </source>
</evidence>
<dbReference type="AlphaFoldDB" id="A0A5C7H1A8"/>
<feature type="domain" description="EamA" evidence="7">
    <location>
        <begin position="193"/>
        <end position="273"/>
    </location>
</feature>
<dbReference type="Pfam" id="PF00892">
    <property type="entry name" value="EamA"/>
    <property type="match status" value="2"/>
</dbReference>
<dbReference type="GO" id="GO:0022857">
    <property type="term" value="F:transmembrane transporter activity"/>
    <property type="evidence" value="ECO:0007669"/>
    <property type="project" value="InterPro"/>
</dbReference>
<feature type="transmembrane region" description="Helical" evidence="6">
    <location>
        <begin position="191"/>
        <end position="216"/>
    </location>
</feature>
<dbReference type="EMBL" id="VAHF01000011">
    <property type="protein sequence ID" value="TXG50808.1"/>
    <property type="molecule type" value="Genomic_DNA"/>
</dbReference>
<dbReference type="InterPro" id="IPR000620">
    <property type="entry name" value="EamA_dom"/>
</dbReference>
<dbReference type="PANTHER" id="PTHR31218">
    <property type="entry name" value="WAT1-RELATED PROTEIN"/>
    <property type="match status" value="1"/>
</dbReference>
<dbReference type="GO" id="GO:0016020">
    <property type="term" value="C:membrane"/>
    <property type="evidence" value="ECO:0007669"/>
    <property type="project" value="UniProtKB-SubCell"/>
</dbReference>
<keyword evidence="9" id="KW-1185">Reference proteome</keyword>
<dbReference type="Proteomes" id="UP000323000">
    <property type="component" value="Chromosome 11"/>
</dbReference>
<keyword evidence="3 6" id="KW-0812">Transmembrane</keyword>
<proteinExistence type="inferred from homology"/>
<evidence type="ECO:0000256" key="2">
    <source>
        <dbReference type="ARBA" id="ARBA00007635"/>
    </source>
</evidence>
<comment type="subcellular location">
    <subcellularLocation>
        <location evidence="1 6">Membrane</location>
        <topology evidence="1 6">Multi-pass membrane protein</topology>
    </subcellularLocation>
</comment>
<evidence type="ECO:0000256" key="6">
    <source>
        <dbReference type="RuleBase" id="RU363077"/>
    </source>
</evidence>
<feature type="transmembrane region" description="Helical" evidence="6">
    <location>
        <begin position="70"/>
        <end position="91"/>
    </location>
</feature>
<dbReference type="InterPro" id="IPR037185">
    <property type="entry name" value="EmrE-like"/>
</dbReference>
<evidence type="ECO:0000313" key="8">
    <source>
        <dbReference type="EMBL" id="TXG50808.1"/>
    </source>
</evidence>
<evidence type="ECO:0000256" key="4">
    <source>
        <dbReference type="ARBA" id="ARBA00022989"/>
    </source>
</evidence>
<gene>
    <name evidence="8" type="ORF">EZV62_023332</name>
</gene>
<evidence type="ECO:0000313" key="9">
    <source>
        <dbReference type="Proteomes" id="UP000323000"/>
    </source>
</evidence>
<dbReference type="OrthoDB" id="1728340at2759"/>
<feature type="transmembrane region" description="Helical" evidence="6">
    <location>
        <begin position="256"/>
        <end position="275"/>
    </location>
</feature>
<feature type="transmembrane region" description="Helical" evidence="6">
    <location>
        <begin position="36"/>
        <end position="58"/>
    </location>
</feature>
<comment type="caution">
    <text evidence="8">The sequence shown here is derived from an EMBL/GenBank/DDBJ whole genome shotgun (WGS) entry which is preliminary data.</text>
</comment>
<evidence type="ECO:0000256" key="5">
    <source>
        <dbReference type="ARBA" id="ARBA00023136"/>
    </source>
</evidence>
<feature type="transmembrane region" description="Helical" evidence="6">
    <location>
        <begin position="228"/>
        <end position="250"/>
    </location>
</feature>
<keyword evidence="5 6" id="KW-0472">Membrane</keyword>
<evidence type="ECO:0000256" key="1">
    <source>
        <dbReference type="ARBA" id="ARBA00004141"/>
    </source>
</evidence>
<protein>
    <recommendedName>
        <fullName evidence="6">WAT1-related protein</fullName>
    </recommendedName>
</protein>
<feature type="transmembrane region" description="Helical" evidence="6">
    <location>
        <begin position="103"/>
        <end position="121"/>
    </location>
</feature>
<name>A0A5C7H1A8_9ROSI</name>
<feature type="domain" description="EamA" evidence="7">
    <location>
        <begin position="10"/>
        <end position="148"/>
    </location>
</feature>
<organism evidence="8 9">
    <name type="scientific">Acer yangbiense</name>
    <dbReference type="NCBI Taxonomy" id="1000413"/>
    <lineage>
        <taxon>Eukaryota</taxon>
        <taxon>Viridiplantae</taxon>
        <taxon>Streptophyta</taxon>
        <taxon>Embryophyta</taxon>
        <taxon>Tracheophyta</taxon>
        <taxon>Spermatophyta</taxon>
        <taxon>Magnoliopsida</taxon>
        <taxon>eudicotyledons</taxon>
        <taxon>Gunneridae</taxon>
        <taxon>Pentapetalae</taxon>
        <taxon>rosids</taxon>
        <taxon>malvids</taxon>
        <taxon>Sapindales</taxon>
        <taxon>Sapindaceae</taxon>
        <taxon>Hippocastanoideae</taxon>
        <taxon>Acereae</taxon>
        <taxon>Acer</taxon>
    </lineage>
</organism>
<keyword evidence="4 6" id="KW-1133">Transmembrane helix</keyword>
<accession>A0A5C7H1A8</accession>